<evidence type="ECO:0000313" key="2">
    <source>
        <dbReference type="EMBL" id="RIB09432.1"/>
    </source>
</evidence>
<protein>
    <submittedName>
        <fullName evidence="2">Uncharacterized protein</fullName>
    </submittedName>
</protein>
<evidence type="ECO:0000313" key="3">
    <source>
        <dbReference type="Proteomes" id="UP000266673"/>
    </source>
</evidence>
<evidence type="ECO:0000256" key="1">
    <source>
        <dbReference type="SAM" id="MobiDB-lite"/>
    </source>
</evidence>
<accession>A0A397UGM0</accession>
<feature type="region of interest" description="Disordered" evidence="1">
    <location>
        <begin position="28"/>
        <end position="49"/>
    </location>
</feature>
<dbReference type="OrthoDB" id="2422341at2759"/>
<organism evidence="2 3">
    <name type="scientific">Gigaspora rosea</name>
    <dbReference type="NCBI Taxonomy" id="44941"/>
    <lineage>
        <taxon>Eukaryota</taxon>
        <taxon>Fungi</taxon>
        <taxon>Fungi incertae sedis</taxon>
        <taxon>Mucoromycota</taxon>
        <taxon>Glomeromycotina</taxon>
        <taxon>Glomeromycetes</taxon>
        <taxon>Diversisporales</taxon>
        <taxon>Gigasporaceae</taxon>
        <taxon>Gigaspora</taxon>
    </lineage>
</organism>
<dbReference type="Proteomes" id="UP000266673">
    <property type="component" value="Unassembled WGS sequence"/>
</dbReference>
<dbReference type="EMBL" id="QKWP01001377">
    <property type="protein sequence ID" value="RIB09432.1"/>
    <property type="molecule type" value="Genomic_DNA"/>
</dbReference>
<gene>
    <name evidence="2" type="ORF">C2G38_2208965</name>
</gene>
<reference evidence="2 3" key="1">
    <citation type="submission" date="2018-06" db="EMBL/GenBank/DDBJ databases">
        <title>Comparative genomics reveals the genomic features of Rhizophagus irregularis, R. cerebriforme, R. diaphanum and Gigaspora rosea, and their symbiotic lifestyle signature.</title>
        <authorList>
            <person name="Morin E."/>
            <person name="San Clemente H."/>
            <person name="Chen E.C.H."/>
            <person name="De La Providencia I."/>
            <person name="Hainaut M."/>
            <person name="Kuo A."/>
            <person name="Kohler A."/>
            <person name="Murat C."/>
            <person name="Tang N."/>
            <person name="Roy S."/>
            <person name="Loubradou J."/>
            <person name="Henrissat B."/>
            <person name="Grigoriev I.V."/>
            <person name="Corradi N."/>
            <person name="Roux C."/>
            <person name="Martin F.M."/>
        </authorList>
    </citation>
    <scope>NUCLEOTIDE SEQUENCE [LARGE SCALE GENOMIC DNA]</scope>
    <source>
        <strain evidence="2 3">DAOM 194757</strain>
    </source>
</reference>
<sequence length="92" mass="10868">MIRRNPTRLEIRQENVEQLQLLRQEYKKKFSQKPGASAKGKRKSMEIEEEMETNLNQQVEHQEPIVGAEELRNRRKNMTVQERIGLIGNGDH</sequence>
<comment type="caution">
    <text evidence="2">The sequence shown here is derived from an EMBL/GenBank/DDBJ whole genome shotgun (WGS) entry which is preliminary data.</text>
</comment>
<dbReference type="AlphaFoldDB" id="A0A397UGM0"/>
<name>A0A397UGM0_9GLOM</name>
<proteinExistence type="predicted"/>
<keyword evidence="3" id="KW-1185">Reference proteome</keyword>